<evidence type="ECO:0000313" key="2">
    <source>
        <dbReference type="Proteomes" id="UP000828678"/>
    </source>
</evidence>
<dbReference type="EMBL" id="MZ501266">
    <property type="protein sequence ID" value="QZA70488.1"/>
    <property type="molecule type" value="Genomic_DNA"/>
</dbReference>
<name>A0AAE7X0N3_9CAUD</name>
<organism evidence="1 2">
    <name type="scientific">Erwinia phage AH03</name>
    <dbReference type="NCBI Taxonomy" id="2869568"/>
    <lineage>
        <taxon>Viruses</taxon>
        <taxon>Duplodnaviria</taxon>
        <taxon>Heunggongvirae</taxon>
        <taxon>Uroviricota</taxon>
        <taxon>Caudoviricetes</taxon>
        <taxon>Ahotrevirus</taxon>
        <taxon>Ahotrevirus AH03</taxon>
    </lineage>
</organism>
<keyword evidence="2" id="KW-1185">Reference proteome</keyword>
<protein>
    <submittedName>
        <fullName evidence="1">Uncharacterized protein</fullName>
    </submittedName>
</protein>
<gene>
    <name evidence="1" type="primary">2</name>
    <name evidence="1" type="ORF">AH03_2</name>
</gene>
<dbReference type="Proteomes" id="UP000828678">
    <property type="component" value="Segment"/>
</dbReference>
<proteinExistence type="predicted"/>
<reference evidence="1" key="1">
    <citation type="submission" date="2021-07" db="EMBL/GenBank/DDBJ databases">
        <authorList>
            <person name="Roth S.J."/>
            <person name="Krukonis G.P."/>
            <person name="Delesalle V.A."/>
        </authorList>
    </citation>
    <scope>NUCLEOTIDE SEQUENCE</scope>
</reference>
<accession>A0AAE7X0N3</accession>
<sequence>MHESLNVGIKKMICSVCGEEMAGDGFSNPIHCPNADEMDYQSNEPDCNPVECDGFDRRQDETWIEG</sequence>
<evidence type="ECO:0000313" key="1">
    <source>
        <dbReference type="EMBL" id="QZA70488.1"/>
    </source>
</evidence>